<dbReference type="OrthoDB" id="3196343at2"/>
<dbReference type="Pfam" id="PF00295">
    <property type="entry name" value="Glyco_hydro_28"/>
    <property type="match status" value="1"/>
</dbReference>
<evidence type="ECO:0000313" key="9">
    <source>
        <dbReference type="Proteomes" id="UP000374630"/>
    </source>
</evidence>
<dbReference type="GO" id="GO:0005975">
    <property type="term" value="P:carbohydrate metabolic process"/>
    <property type="evidence" value="ECO:0007669"/>
    <property type="project" value="InterPro"/>
</dbReference>
<comment type="similarity">
    <text evidence="1 4">Belongs to the glycosyl hydrolase 28 family.</text>
</comment>
<dbReference type="Proteomes" id="UP000374630">
    <property type="component" value="Unassembled WGS sequence"/>
</dbReference>
<dbReference type="Pfam" id="PF12708">
    <property type="entry name" value="Pect-lyase_RHGA_epim"/>
    <property type="match status" value="1"/>
</dbReference>
<dbReference type="SMART" id="SM00710">
    <property type="entry name" value="PbH1"/>
    <property type="match status" value="4"/>
</dbReference>
<accession>A0A5J5E573</accession>
<comment type="caution">
    <text evidence="7">The sequence shown here is derived from an EMBL/GenBank/DDBJ whole genome shotgun (WGS) entry which is preliminary data.</text>
</comment>
<dbReference type="SUPFAM" id="SSF51126">
    <property type="entry name" value="Pectin lyase-like"/>
    <property type="match status" value="1"/>
</dbReference>
<dbReference type="InterPro" id="IPR000743">
    <property type="entry name" value="Glyco_hydro_28"/>
</dbReference>
<evidence type="ECO:0000256" key="1">
    <source>
        <dbReference type="ARBA" id="ARBA00008834"/>
    </source>
</evidence>
<dbReference type="AlphaFoldDB" id="A0A5J5E573"/>
<dbReference type="PANTHER" id="PTHR31339">
    <property type="entry name" value="PECTIN LYASE-RELATED"/>
    <property type="match status" value="1"/>
</dbReference>
<dbReference type="GO" id="GO:0004650">
    <property type="term" value="F:polygalacturonase activity"/>
    <property type="evidence" value="ECO:0007669"/>
    <property type="project" value="InterPro"/>
</dbReference>
<dbReference type="Gene3D" id="2.160.20.10">
    <property type="entry name" value="Single-stranded right-handed beta-helix, Pectin lyase-like"/>
    <property type="match status" value="1"/>
</dbReference>
<evidence type="ECO:0000313" key="6">
    <source>
        <dbReference type="EMBL" id="KAA8821381.1"/>
    </source>
</evidence>
<keyword evidence="2 4" id="KW-0378">Hydrolase</keyword>
<feature type="domain" description="Rhamnogalacturonase A/B/Epimerase-like pectate lyase" evidence="5">
    <location>
        <begin position="88"/>
        <end position="140"/>
    </location>
</feature>
<gene>
    <name evidence="7" type="ORF">EM848_02315</name>
    <name evidence="6" type="ORF">EMO90_04295</name>
</gene>
<dbReference type="InterPro" id="IPR024535">
    <property type="entry name" value="RHGA/B-epi-like_pectate_lyase"/>
</dbReference>
<dbReference type="EMBL" id="RZOA01000003">
    <property type="protein sequence ID" value="KAA8824326.1"/>
    <property type="molecule type" value="Genomic_DNA"/>
</dbReference>
<protein>
    <submittedName>
        <fullName evidence="7">Glycoside hydrolase family 28 protein</fullName>
    </submittedName>
</protein>
<evidence type="ECO:0000313" key="8">
    <source>
        <dbReference type="Proteomes" id="UP000345527"/>
    </source>
</evidence>
<dbReference type="InterPro" id="IPR012334">
    <property type="entry name" value="Pectin_lyas_fold"/>
</dbReference>
<dbReference type="Proteomes" id="UP000345527">
    <property type="component" value="Unassembled WGS sequence"/>
</dbReference>
<evidence type="ECO:0000259" key="5">
    <source>
        <dbReference type="Pfam" id="PF12708"/>
    </source>
</evidence>
<keyword evidence="9" id="KW-1185">Reference proteome</keyword>
<evidence type="ECO:0000256" key="3">
    <source>
        <dbReference type="ARBA" id="ARBA00023295"/>
    </source>
</evidence>
<dbReference type="InterPro" id="IPR051801">
    <property type="entry name" value="GH28_Enzymes"/>
</dbReference>
<evidence type="ECO:0000256" key="4">
    <source>
        <dbReference type="RuleBase" id="RU361169"/>
    </source>
</evidence>
<evidence type="ECO:0000313" key="7">
    <source>
        <dbReference type="EMBL" id="KAA8824326.1"/>
    </source>
</evidence>
<name>A0A5J5E573_9BIFI</name>
<reference evidence="8 9" key="1">
    <citation type="journal article" date="2019" name="Syst. Appl. Microbiol.">
        <title>Characterization of Bifidobacterium species in feaces of the Egyptian fruit bat: Description of B. vespertilionis sp. nov. and B. rousetti sp. nov.</title>
        <authorList>
            <person name="Modesto M."/>
            <person name="Satti M."/>
            <person name="Watanabe K."/>
            <person name="Puglisi E."/>
            <person name="Morelli L."/>
            <person name="Huang C.-H."/>
            <person name="Liou J.-S."/>
            <person name="Miyashita M."/>
            <person name="Tamura T."/>
            <person name="Saito S."/>
            <person name="Mori K."/>
            <person name="Huang L."/>
            <person name="Sciavilla P."/>
            <person name="Sandri C."/>
            <person name="Spiezio C."/>
            <person name="Vitali F."/>
            <person name="Cavalieri D."/>
            <person name="Perpetuini G."/>
            <person name="Tofalo R."/>
            <person name="Bonetti A."/>
            <person name="Arita M."/>
            <person name="Mattarelli P."/>
        </authorList>
    </citation>
    <scope>NUCLEOTIDE SEQUENCE [LARGE SCALE GENOMIC DNA]</scope>
    <source>
        <strain evidence="6 9">RST16</strain>
        <strain evidence="7 8">RST8</strain>
    </source>
</reference>
<dbReference type="RefSeq" id="WP_150353397.1">
    <property type="nucleotide sequence ID" value="NZ_RZNZ01000004.1"/>
</dbReference>
<organism evidence="7 8">
    <name type="scientific">Bifidobacterium vespertilionis</name>
    <dbReference type="NCBI Taxonomy" id="2562524"/>
    <lineage>
        <taxon>Bacteria</taxon>
        <taxon>Bacillati</taxon>
        <taxon>Actinomycetota</taxon>
        <taxon>Actinomycetes</taxon>
        <taxon>Bifidobacteriales</taxon>
        <taxon>Bifidobacteriaceae</taxon>
        <taxon>Bifidobacterium</taxon>
    </lineage>
</organism>
<proteinExistence type="inferred from homology"/>
<evidence type="ECO:0000256" key="2">
    <source>
        <dbReference type="ARBA" id="ARBA00022801"/>
    </source>
</evidence>
<dbReference type="PANTHER" id="PTHR31339:SF9">
    <property type="entry name" value="PLASMIN AND FIBRONECTIN-BINDING PROTEIN A"/>
    <property type="match status" value="1"/>
</dbReference>
<sequence length="550" mass="60593">MQLELITVGARFAVIEMKYAGIWRAENPWKVFVNGELKTETDHIVTYLDGLEPDTEQIVRYEPVASGGMVAAEPVEIAFTTKHESFTLNVRDFGAIGDGVHDDTQSIMAAIMAAPRDARVLVPAGDWRVKNIFLKSDITLDIAEGATIRARHDRENLAYLPVTQTATNAAKATNAATNAAEPANAPCDGYNGTGLLPLGTWEGESVVPMFCGVITGIGLENVTVCGRGAIDGGANRDEDNWWFEPKRIRIAARPHMVFLSDCDHATFAGITVRNSPSWNFHPTLCRDFTLACVTIESPKVSPNTDGFDPESCDGVRVIGTHFSVGDDCIAVKSGKISMPRSLRPACRNMIVEQCYMHDGHGSVVLGSEASGGIENLTVRDCLFERTDRGLRIKSRRGRGKDSIYRNIRFEHIRMDEVLTPFVVNSFYFCDPDGKTDYVQTREPLPVDDRTPKVESLEFRDIEALNCHAAATWITGLPESKVGKLEFHNIHVTFSPDAEPTTPAMACQVEPMVRQGIIAQNVETLVLDDVRIEGQDGDELQLTNVDRVVRQ</sequence>
<dbReference type="InterPro" id="IPR006626">
    <property type="entry name" value="PbH1"/>
</dbReference>
<dbReference type="InterPro" id="IPR011050">
    <property type="entry name" value="Pectin_lyase_fold/virulence"/>
</dbReference>
<keyword evidence="3 4" id="KW-0326">Glycosidase</keyword>
<dbReference type="EMBL" id="RZNZ01000004">
    <property type="protein sequence ID" value="KAA8821381.1"/>
    <property type="molecule type" value="Genomic_DNA"/>
</dbReference>